<dbReference type="Pfam" id="PF02028">
    <property type="entry name" value="BCCT"/>
    <property type="match status" value="1"/>
</dbReference>
<comment type="subcellular location">
    <subcellularLocation>
        <location evidence="1">Cell membrane</location>
        <topology evidence="1">Multi-pass membrane protein</topology>
    </subcellularLocation>
</comment>
<dbReference type="PATRIC" id="fig|1210908.3.peg.3840"/>
<feature type="transmembrane region" description="Helical" evidence="7">
    <location>
        <begin position="35"/>
        <end position="53"/>
    </location>
</feature>
<feature type="transmembrane region" description="Helical" evidence="7">
    <location>
        <begin position="500"/>
        <end position="520"/>
    </location>
</feature>
<evidence type="ECO:0000256" key="1">
    <source>
        <dbReference type="ARBA" id="ARBA00004651"/>
    </source>
</evidence>
<name>J2ZAP3_9EURY</name>
<evidence type="ECO:0000313" key="9">
    <source>
        <dbReference type="Proteomes" id="UP000007813"/>
    </source>
</evidence>
<feature type="transmembrane region" description="Helical" evidence="7">
    <location>
        <begin position="417"/>
        <end position="450"/>
    </location>
</feature>
<dbReference type="eggNOG" id="arCOG04540">
    <property type="taxonomic scope" value="Archaea"/>
</dbReference>
<feature type="transmembrane region" description="Helical" evidence="7">
    <location>
        <begin position="254"/>
        <end position="274"/>
    </location>
</feature>
<feature type="transmembrane region" description="Helical" evidence="7">
    <location>
        <begin position="214"/>
        <end position="234"/>
    </location>
</feature>
<evidence type="ECO:0000256" key="4">
    <source>
        <dbReference type="ARBA" id="ARBA00022692"/>
    </source>
</evidence>
<keyword evidence="5 7" id="KW-1133">Transmembrane helix</keyword>
<evidence type="ECO:0000256" key="6">
    <source>
        <dbReference type="ARBA" id="ARBA00023136"/>
    </source>
</evidence>
<dbReference type="AlphaFoldDB" id="J2ZAP3"/>
<feature type="transmembrane region" description="Helical" evidence="7">
    <location>
        <begin position="286"/>
        <end position="306"/>
    </location>
</feature>
<dbReference type="GO" id="GO:0005886">
    <property type="term" value="C:plasma membrane"/>
    <property type="evidence" value="ECO:0007669"/>
    <property type="project" value="UniProtKB-SubCell"/>
</dbReference>
<evidence type="ECO:0000256" key="7">
    <source>
        <dbReference type="SAM" id="Phobius"/>
    </source>
</evidence>
<accession>J2ZAP3</accession>
<proteinExistence type="predicted"/>
<feature type="transmembrane region" description="Helical" evidence="7">
    <location>
        <begin position="371"/>
        <end position="397"/>
    </location>
</feature>
<keyword evidence="3" id="KW-1003">Cell membrane</keyword>
<keyword evidence="4 7" id="KW-0812">Transmembrane</keyword>
<feature type="transmembrane region" description="Helical" evidence="7">
    <location>
        <begin position="341"/>
        <end position="359"/>
    </location>
</feature>
<feature type="transmembrane region" description="Helical" evidence="7">
    <location>
        <begin position="108"/>
        <end position="129"/>
    </location>
</feature>
<gene>
    <name evidence="8" type="ORF">HSB1_40760</name>
</gene>
<dbReference type="PANTHER" id="PTHR30047:SF7">
    <property type="entry name" value="HIGH-AFFINITY CHOLINE TRANSPORT PROTEIN"/>
    <property type="match status" value="1"/>
</dbReference>
<sequence length="559" mass="60040">MESYRAKLYAERRETMSQPNEQGPLSEFLEEIEPIVFAFGAGITLLFVAVFAFNPEAAGNLVTRGTEFVLGHFNWAFLLVMLGFVFFLLFLILGPWGRLKLGDESPEFSYFSYFTMIYSAGLAAGIVFWGPAEALLHYSTVPPLYDVAAESQAALPIAVQYSIFHWAIIQWSCFTVMGLGIGYFVHEHGAPLRVSAVLTPFVGADNVDNLPGKLIDILAVFATLGGVATSLGFIGQQFLTGLEFQWGIQLGDAGTIGVITGMTALFTVSLVLGVDKGIRRLSNFNMILFGVLMVTTLVFGPTVRVLELSTQAMGGLIGDFFQMSLFADYTNGGAWSNAWTVFYWLWPLAWSPFAGLFIARISRGRSVREVAFTGIVATSLATIPWFAIVGGTAAIYQHTGVANILGPVNEYGEAVSGYVLFGAIEFMGLPVGTLLLFGFLVLVTTFFVTSADSSTLAVSMMTTGGKEEPSAINRVFWGILQGAVASILMVIGGVSALQSAAIITGGPFAIVCIIAVLGLVKTFRSEGGNVLLREETTLYGKPDTTTEADSTRGATSDDD</sequence>
<evidence type="ECO:0000256" key="5">
    <source>
        <dbReference type="ARBA" id="ARBA00022989"/>
    </source>
</evidence>
<dbReference type="EMBL" id="ALJD01000012">
    <property type="protein sequence ID" value="EJN57715.1"/>
    <property type="molecule type" value="Genomic_DNA"/>
</dbReference>
<dbReference type="Proteomes" id="UP000007813">
    <property type="component" value="Unassembled WGS sequence"/>
</dbReference>
<evidence type="ECO:0000256" key="3">
    <source>
        <dbReference type="ARBA" id="ARBA00022475"/>
    </source>
</evidence>
<comment type="caution">
    <text evidence="8">The sequence shown here is derived from an EMBL/GenBank/DDBJ whole genome shotgun (WGS) entry which is preliminary data.</text>
</comment>
<feature type="transmembrane region" description="Helical" evidence="7">
    <location>
        <begin position="163"/>
        <end position="185"/>
    </location>
</feature>
<feature type="transmembrane region" description="Helical" evidence="7">
    <location>
        <begin position="73"/>
        <end position="96"/>
    </location>
</feature>
<evidence type="ECO:0000256" key="2">
    <source>
        <dbReference type="ARBA" id="ARBA00022448"/>
    </source>
</evidence>
<dbReference type="InterPro" id="IPR000060">
    <property type="entry name" value="BCCT_transptr"/>
</dbReference>
<evidence type="ECO:0000313" key="8">
    <source>
        <dbReference type="EMBL" id="EJN57715.1"/>
    </source>
</evidence>
<dbReference type="PANTHER" id="PTHR30047">
    <property type="entry name" value="HIGH-AFFINITY CHOLINE TRANSPORT PROTEIN-RELATED"/>
    <property type="match status" value="1"/>
</dbReference>
<keyword evidence="6 7" id="KW-0472">Membrane</keyword>
<organism evidence="8 9">
    <name type="scientific">Halogranum salarium B-1</name>
    <dbReference type="NCBI Taxonomy" id="1210908"/>
    <lineage>
        <taxon>Archaea</taxon>
        <taxon>Methanobacteriati</taxon>
        <taxon>Methanobacteriota</taxon>
        <taxon>Stenosarchaea group</taxon>
        <taxon>Halobacteria</taxon>
        <taxon>Halobacteriales</taxon>
        <taxon>Haloferacaceae</taxon>
    </lineage>
</organism>
<keyword evidence="2" id="KW-0813">Transport</keyword>
<reference evidence="8 9" key="1">
    <citation type="journal article" date="2012" name="J. Bacteriol.">
        <title>Draft Genome Sequence of the Extremely Halophilic Archaeon Halogranum salarium B-1T.</title>
        <authorList>
            <person name="Kim K.K."/>
            <person name="Lee K.C."/>
            <person name="Lee J.S."/>
        </authorList>
    </citation>
    <scope>NUCLEOTIDE SEQUENCE [LARGE SCALE GENOMIC DNA]</scope>
    <source>
        <strain evidence="8 9">B-1</strain>
    </source>
</reference>
<feature type="transmembrane region" description="Helical" evidence="7">
    <location>
        <begin position="471"/>
        <end position="494"/>
    </location>
</feature>
<dbReference type="GO" id="GO:0022857">
    <property type="term" value="F:transmembrane transporter activity"/>
    <property type="evidence" value="ECO:0007669"/>
    <property type="project" value="InterPro"/>
</dbReference>
<protein>
    <submittedName>
        <fullName evidence="8">Glycine betaine transporter BetL</fullName>
    </submittedName>
</protein>